<accession>A0ABQ3T3J7</accession>
<organism evidence="8 9">
    <name type="scientific">Streptomyces spororaveus</name>
    <dbReference type="NCBI Taxonomy" id="284039"/>
    <lineage>
        <taxon>Bacteria</taxon>
        <taxon>Bacillati</taxon>
        <taxon>Actinomycetota</taxon>
        <taxon>Actinomycetes</taxon>
        <taxon>Kitasatosporales</taxon>
        <taxon>Streptomycetaceae</taxon>
        <taxon>Streptomyces</taxon>
    </lineage>
</organism>
<sequence>MEYFDEERASGSHLLPVSSAARIVNREALPAGRRQRVRPSARYRRLRGNAAGRAGEFGDVCHFVRCHVCFGLRCLEGMSEHSNPSNPSKVVVIGGGYAGTLAANRLRARLDVEITLVNPRAEFVERIRLHQFVARTGEATIDYGTLLGEGIELIVDSATRIDTAARTVQLESGRGLDYDYLIYAVGSLTAIPMSVPGAGDFAFDVAELESAQRLRARLEALPLDAAVTVVGGGLTAIETAAELAEQGRRVTMMCGSTLAPTFSTAGRRYIARWLSRHGVDVLEAVSVSGVRQDAVALASGEVRQSPLTIWAAGFGVPDLAAASGLRTDRIGRLLTDETLTSIDDQRIMAAGDAAAPSGDPLRMSGYAAGPLGAQAADTVLSRIAGTEPGVIDLAFSGACVSLGRHAGIRQLARKDDTAVNLYIGGRMGAAIKELTCKFVVAKRIRGEAREPGSMNWPKGGPRPAGAVSATEEVTSP</sequence>
<dbReference type="Pfam" id="PF07992">
    <property type="entry name" value="Pyr_redox_2"/>
    <property type="match status" value="1"/>
</dbReference>
<keyword evidence="3" id="KW-0285">Flavoprotein</keyword>
<dbReference type="PRINTS" id="PR00368">
    <property type="entry name" value="FADPNR"/>
</dbReference>
<dbReference type="Proteomes" id="UP000608522">
    <property type="component" value="Unassembled WGS sequence"/>
</dbReference>
<proteinExistence type="inferred from homology"/>
<dbReference type="Gene3D" id="3.50.50.100">
    <property type="match status" value="1"/>
</dbReference>
<evidence type="ECO:0000256" key="4">
    <source>
        <dbReference type="ARBA" id="ARBA00022827"/>
    </source>
</evidence>
<evidence type="ECO:0000256" key="1">
    <source>
        <dbReference type="ARBA" id="ARBA00001974"/>
    </source>
</evidence>
<evidence type="ECO:0000313" key="8">
    <source>
        <dbReference type="EMBL" id="GHI74954.1"/>
    </source>
</evidence>
<feature type="domain" description="FAD/NAD(P)-binding" evidence="7">
    <location>
        <begin position="89"/>
        <end position="357"/>
    </location>
</feature>
<gene>
    <name evidence="8" type="ORF">Sspor_05150</name>
</gene>
<comment type="cofactor">
    <cofactor evidence="1">
        <name>FAD</name>
        <dbReference type="ChEBI" id="CHEBI:57692"/>
    </cofactor>
</comment>
<evidence type="ECO:0000313" key="9">
    <source>
        <dbReference type="Proteomes" id="UP000608522"/>
    </source>
</evidence>
<dbReference type="EMBL" id="BNED01000003">
    <property type="protein sequence ID" value="GHI74954.1"/>
    <property type="molecule type" value="Genomic_DNA"/>
</dbReference>
<dbReference type="PANTHER" id="PTHR42913">
    <property type="entry name" value="APOPTOSIS-INDUCING FACTOR 1"/>
    <property type="match status" value="1"/>
</dbReference>
<evidence type="ECO:0000259" key="7">
    <source>
        <dbReference type="Pfam" id="PF07992"/>
    </source>
</evidence>
<dbReference type="InterPro" id="IPR051169">
    <property type="entry name" value="NADH-Q_oxidoreductase"/>
</dbReference>
<dbReference type="PANTHER" id="PTHR42913:SF3">
    <property type="entry name" value="64 KDA MITOCHONDRIAL NADH DEHYDROGENASE (EUROFUNG)"/>
    <property type="match status" value="1"/>
</dbReference>
<evidence type="ECO:0000256" key="5">
    <source>
        <dbReference type="ARBA" id="ARBA00023002"/>
    </source>
</evidence>
<comment type="similarity">
    <text evidence="2">Belongs to the NADH dehydrogenase family.</text>
</comment>
<protein>
    <submittedName>
        <fullName evidence="8">Dehydrogenase</fullName>
    </submittedName>
</protein>
<dbReference type="SUPFAM" id="SSF51905">
    <property type="entry name" value="FAD/NAD(P)-binding domain"/>
    <property type="match status" value="1"/>
</dbReference>
<comment type="caution">
    <text evidence="8">The sequence shown here is derived from an EMBL/GenBank/DDBJ whole genome shotgun (WGS) entry which is preliminary data.</text>
</comment>
<evidence type="ECO:0000256" key="2">
    <source>
        <dbReference type="ARBA" id="ARBA00005272"/>
    </source>
</evidence>
<name>A0ABQ3T3J7_9ACTN</name>
<keyword evidence="4" id="KW-0274">FAD</keyword>
<evidence type="ECO:0000256" key="3">
    <source>
        <dbReference type="ARBA" id="ARBA00022630"/>
    </source>
</evidence>
<keyword evidence="5" id="KW-0560">Oxidoreductase</keyword>
<keyword evidence="9" id="KW-1185">Reference proteome</keyword>
<feature type="region of interest" description="Disordered" evidence="6">
    <location>
        <begin position="449"/>
        <end position="476"/>
    </location>
</feature>
<dbReference type="RefSeq" id="WP_237403609.1">
    <property type="nucleotide sequence ID" value="NZ_BAAATO010000056.1"/>
</dbReference>
<dbReference type="InterPro" id="IPR036188">
    <property type="entry name" value="FAD/NAD-bd_sf"/>
</dbReference>
<dbReference type="InterPro" id="IPR023753">
    <property type="entry name" value="FAD/NAD-binding_dom"/>
</dbReference>
<evidence type="ECO:0000256" key="6">
    <source>
        <dbReference type="SAM" id="MobiDB-lite"/>
    </source>
</evidence>
<reference evidence="9" key="1">
    <citation type="submission" date="2023-07" db="EMBL/GenBank/DDBJ databases">
        <title>Whole genome shotgun sequence of Streptomyces spororaveus NBRC 15456.</title>
        <authorList>
            <person name="Komaki H."/>
            <person name="Tamura T."/>
        </authorList>
    </citation>
    <scope>NUCLEOTIDE SEQUENCE [LARGE SCALE GENOMIC DNA]</scope>
    <source>
        <strain evidence="9">NBRC 15456</strain>
    </source>
</reference>